<evidence type="ECO:0000256" key="3">
    <source>
        <dbReference type="ARBA" id="ARBA00022448"/>
    </source>
</evidence>
<proteinExistence type="inferred from homology"/>
<feature type="transmembrane region" description="Helical" evidence="8">
    <location>
        <begin position="227"/>
        <end position="253"/>
    </location>
</feature>
<evidence type="ECO:0000256" key="6">
    <source>
        <dbReference type="ARBA" id="ARBA00022989"/>
    </source>
</evidence>
<keyword evidence="3" id="KW-0813">Transport</keyword>
<comment type="subcellular location">
    <subcellularLocation>
        <location evidence="1">Cell membrane</location>
        <topology evidence="1">Multi-pass membrane protein</topology>
    </subcellularLocation>
</comment>
<evidence type="ECO:0000256" key="1">
    <source>
        <dbReference type="ARBA" id="ARBA00004651"/>
    </source>
</evidence>
<feature type="transmembrane region" description="Helical" evidence="8">
    <location>
        <begin position="75"/>
        <end position="98"/>
    </location>
</feature>
<organism evidence="9 10">
    <name type="scientific">Carnobacterium maltaromaticum</name>
    <name type="common">Carnobacterium piscicola</name>
    <dbReference type="NCBI Taxonomy" id="2751"/>
    <lineage>
        <taxon>Bacteria</taxon>
        <taxon>Bacillati</taxon>
        <taxon>Bacillota</taxon>
        <taxon>Bacilli</taxon>
        <taxon>Lactobacillales</taxon>
        <taxon>Carnobacteriaceae</taxon>
        <taxon>Carnobacterium</taxon>
    </lineage>
</organism>
<evidence type="ECO:0000256" key="5">
    <source>
        <dbReference type="ARBA" id="ARBA00022692"/>
    </source>
</evidence>
<dbReference type="AlphaFoldDB" id="A0AAW9K5R2"/>
<dbReference type="Pfam" id="PF01594">
    <property type="entry name" value="AI-2E_transport"/>
    <property type="match status" value="1"/>
</dbReference>
<keyword evidence="5 8" id="KW-0812">Transmembrane</keyword>
<evidence type="ECO:0000256" key="7">
    <source>
        <dbReference type="ARBA" id="ARBA00023136"/>
    </source>
</evidence>
<feature type="transmembrane region" description="Helical" evidence="8">
    <location>
        <begin position="318"/>
        <end position="344"/>
    </location>
</feature>
<dbReference type="GO" id="GO:0005886">
    <property type="term" value="C:plasma membrane"/>
    <property type="evidence" value="ECO:0007669"/>
    <property type="project" value="UniProtKB-SubCell"/>
</dbReference>
<evidence type="ECO:0000256" key="4">
    <source>
        <dbReference type="ARBA" id="ARBA00022475"/>
    </source>
</evidence>
<comment type="similarity">
    <text evidence="2">Belongs to the autoinducer-2 exporter (AI-2E) (TC 2.A.86) family.</text>
</comment>
<name>A0AAW9K5R2_CARML</name>
<dbReference type="RefSeq" id="WP_056999974.1">
    <property type="nucleotide sequence ID" value="NZ_BJOJ01000092.1"/>
</dbReference>
<feature type="transmembrane region" description="Helical" evidence="8">
    <location>
        <begin position="9"/>
        <end position="30"/>
    </location>
</feature>
<gene>
    <name evidence="9" type="ORF">RAK27_10045</name>
</gene>
<feature type="transmembrane region" description="Helical" evidence="8">
    <location>
        <begin position="284"/>
        <end position="306"/>
    </location>
</feature>
<dbReference type="PANTHER" id="PTHR21716">
    <property type="entry name" value="TRANSMEMBRANE PROTEIN"/>
    <property type="match status" value="1"/>
</dbReference>
<evidence type="ECO:0000256" key="2">
    <source>
        <dbReference type="ARBA" id="ARBA00009773"/>
    </source>
</evidence>
<protein>
    <submittedName>
        <fullName evidence="9">AI-2E family transporter</fullName>
    </submittedName>
</protein>
<evidence type="ECO:0000313" key="9">
    <source>
        <dbReference type="EMBL" id="MDZ5758997.1"/>
    </source>
</evidence>
<dbReference type="Proteomes" id="UP001290462">
    <property type="component" value="Unassembled WGS sequence"/>
</dbReference>
<accession>A0AAW9K5R2</accession>
<sequence>MGKLKESRLFFWSIELLTLATLLYVCTKIGFLFQPFGILISTLFAPILVAGFLYYMMNPLVHLLERFKIKRSLAIILIFIVLIVLLSFLVVTIIPSLIDQVSQFAQNFPSMLKEGQNQLDLLAKRPELQNLDMQKYINDLNLSTSKLVTGVVNGFTSSVFSIIGVISSVTLVIVTVPIVLFYMFKDGDKLPNAIVRFVPKSYKQRVLDLISDINSTLASFISGQALVCLYVGTCAFIGYLVIGMPYALLLGVIAGVMDIIPYLGPWLGVAPAILIALTRSPLEALLVAVIIIVIQIGESNLVYPLVMGKSLDMHPLTIIFILLVAGNLAGLVGMIIGIPAYAVIKIILHHLYRAVDDKKGIPQLNRSEIEEI</sequence>
<reference evidence="9" key="1">
    <citation type="submission" date="2023-08" db="EMBL/GenBank/DDBJ databases">
        <title>Genomic characterization of piscicolin 126 produced by Carnobacterium maltaromaticum CM22 strain isolated from salmon (Salmo salar).</title>
        <authorList>
            <person name="Gonzalez-Gragera E."/>
            <person name="Garcia-Lopez J.D."/>
            <person name="Teso-Perez C."/>
            <person name="Gimenez-Hernandez I."/>
            <person name="Peralta-Sanchez J.M."/>
            <person name="Valdivia E."/>
            <person name="Montalban-Lopez M."/>
            <person name="Martin-Platero A.M."/>
            <person name="Banos A."/>
            <person name="Martinez-Bueno M."/>
        </authorList>
    </citation>
    <scope>NUCLEOTIDE SEQUENCE</scope>
    <source>
        <strain evidence="9">CM22</strain>
    </source>
</reference>
<comment type="caution">
    <text evidence="9">The sequence shown here is derived from an EMBL/GenBank/DDBJ whole genome shotgun (WGS) entry which is preliminary data.</text>
</comment>
<evidence type="ECO:0000313" key="10">
    <source>
        <dbReference type="Proteomes" id="UP001290462"/>
    </source>
</evidence>
<feature type="transmembrane region" description="Helical" evidence="8">
    <location>
        <begin position="36"/>
        <end position="55"/>
    </location>
</feature>
<dbReference type="GO" id="GO:0055085">
    <property type="term" value="P:transmembrane transport"/>
    <property type="evidence" value="ECO:0007669"/>
    <property type="project" value="TreeGrafter"/>
</dbReference>
<dbReference type="PANTHER" id="PTHR21716:SF53">
    <property type="entry name" value="PERMEASE PERM-RELATED"/>
    <property type="match status" value="1"/>
</dbReference>
<keyword evidence="7 8" id="KW-0472">Membrane</keyword>
<feature type="transmembrane region" description="Helical" evidence="8">
    <location>
        <begin position="259"/>
        <end position="277"/>
    </location>
</feature>
<dbReference type="InterPro" id="IPR002549">
    <property type="entry name" value="AI-2E-like"/>
</dbReference>
<keyword evidence="4" id="KW-1003">Cell membrane</keyword>
<feature type="transmembrane region" description="Helical" evidence="8">
    <location>
        <begin position="159"/>
        <end position="184"/>
    </location>
</feature>
<dbReference type="EMBL" id="JAVBVO010000003">
    <property type="protein sequence ID" value="MDZ5758997.1"/>
    <property type="molecule type" value="Genomic_DNA"/>
</dbReference>
<evidence type="ECO:0000256" key="8">
    <source>
        <dbReference type="SAM" id="Phobius"/>
    </source>
</evidence>
<keyword evidence="6 8" id="KW-1133">Transmembrane helix</keyword>